<comment type="caution">
    <text evidence="11">The sequence shown here is derived from an EMBL/GenBank/DDBJ whole genome shotgun (WGS) entry which is preliminary data.</text>
</comment>
<feature type="transmembrane region" description="Helical" evidence="7">
    <location>
        <begin position="284"/>
        <end position="306"/>
    </location>
</feature>
<keyword evidence="3" id="KW-1003">Cell membrane</keyword>
<evidence type="ECO:0000256" key="3">
    <source>
        <dbReference type="ARBA" id="ARBA00022475"/>
    </source>
</evidence>
<evidence type="ECO:0000256" key="6">
    <source>
        <dbReference type="ARBA" id="ARBA00023136"/>
    </source>
</evidence>
<feature type="transmembrane region" description="Helical" evidence="7">
    <location>
        <begin position="5"/>
        <end position="22"/>
    </location>
</feature>
<dbReference type="Pfam" id="PF07670">
    <property type="entry name" value="Gate"/>
    <property type="match status" value="1"/>
</dbReference>
<keyword evidence="6 7" id="KW-0472">Membrane</keyword>
<sequence length="444" mass="47106">MIDILRGMIGMLAIIGIALAFSKNRKAVNWRLVGTGLSIQFILAVFILKGNEMAEYWTPLRWPKDFFSWVSSFFVIVLDFTTEGAKFIFGDLAKSPGMDGSMGNFFAFQVLPTIIFFASLTAILYHYGILQWIVRVMAKGMQKLMGTSGAESLSVISNIFVGQTEAPLVIEPYIKKMTKSELLAVMTGGMATIAGGVMAAYVQMLGNSYSQAHDVALDVGRLMFAEQLLGASLMAAPAALVIAKIMYPEVDEPVTKGDVKMNVEQQDANGIDAAASGATTGLKLAANVGAMLLAFIALLAMGNYFLESFGSFTGINGMIADGNLRIEKVLGWIIAPLAYIVGAPWADAVNLGSLLGTKVVLNEFVAYLQLSDMVGAGTLSPKTITMATFALCGFANFSSIAIQIGGIGGLAPSRKSELAQFGLKAVLAGTLANLMTATIAGILF</sequence>
<dbReference type="InterPro" id="IPR011657">
    <property type="entry name" value="CNT_C_dom"/>
</dbReference>
<comment type="subcellular location">
    <subcellularLocation>
        <location evidence="1">Cell membrane</location>
        <topology evidence="1">Multi-pass membrane protein</topology>
    </subcellularLocation>
</comment>
<feature type="domain" description="Concentrative nucleoside transporter C-terminal" evidence="9">
    <location>
        <begin position="228"/>
        <end position="441"/>
    </location>
</feature>
<comment type="similarity">
    <text evidence="2">Belongs to the concentrative nucleoside transporter (CNT) (TC 2.A.41) family.</text>
</comment>
<dbReference type="InterPro" id="IPR008276">
    <property type="entry name" value="C_nuclsd_transpt"/>
</dbReference>
<name>A0A6M1TKT0_9BACT</name>
<evidence type="ECO:0000256" key="7">
    <source>
        <dbReference type="SAM" id="Phobius"/>
    </source>
</evidence>
<feature type="transmembrane region" description="Helical" evidence="7">
    <location>
        <begin position="109"/>
        <end position="134"/>
    </location>
</feature>
<evidence type="ECO:0000256" key="1">
    <source>
        <dbReference type="ARBA" id="ARBA00004651"/>
    </source>
</evidence>
<feature type="transmembrane region" description="Helical" evidence="7">
    <location>
        <begin position="387"/>
        <end position="411"/>
    </location>
</feature>
<dbReference type="Pfam" id="PF07662">
    <property type="entry name" value="Nucleos_tra2_C"/>
    <property type="match status" value="1"/>
</dbReference>
<dbReference type="EMBL" id="JAALLS010000015">
    <property type="protein sequence ID" value="NGP89080.1"/>
    <property type="molecule type" value="Genomic_DNA"/>
</dbReference>
<gene>
    <name evidence="11" type="ORF">G3569_12025</name>
</gene>
<feature type="transmembrane region" description="Helical" evidence="7">
    <location>
        <begin position="423"/>
        <end position="443"/>
    </location>
</feature>
<dbReference type="PANTHER" id="PTHR10590:SF4">
    <property type="entry name" value="SOLUTE CARRIER FAMILY 28 MEMBER 3"/>
    <property type="match status" value="1"/>
</dbReference>
<evidence type="ECO:0000256" key="4">
    <source>
        <dbReference type="ARBA" id="ARBA00022692"/>
    </source>
</evidence>
<protein>
    <submittedName>
        <fullName evidence="11">NupC/NupG family nucleoside CNT transporter</fullName>
    </submittedName>
</protein>
<keyword evidence="5 7" id="KW-1133">Transmembrane helix</keyword>
<evidence type="ECO:0000259" key="9">
    <source>
        <dbReference type="Pfam" id="PF07662"/>
    </source>
</evidence>
<evidence type="ECO:0000256" key="2">
    <source>
        <dbReference type="ARBA" id="ARBA00009033"/>
    </source>
</evidence>
<reference evidence="11 12" key="1">
    <citation type="submission" date="2020-02" db="EMBL/GenBank/DDBJ databases">
        <title>Aliifodinibius halophilus 2W32, complete genome.</title>
        <authorList>
            <person name="Li Y."/>
            <person name="Wu S."/>
        </authorList>
    </citation>
    <scope>NUCLEOTIDE SEQUENCE [LARGE SCALE GENOMIC DNA]</scope>
    <source>
        <strain evidence="11 12">2W32</strain>
    </source>
</reference>
<dbReference type="Pfam" id="PF01773">
    <property type="entry name" value="Nucleos_tra2_N"/>
    <property type="match status" value="1"/>
</dbReference>
<accession>A0A6M1TKT0</accession>
<dbReference type="AlphaFoldDB" id="A0A6M1TKT0"/>
<evidence type="ECO:0000259" key="10">
    <source>
        <dbReference type="Pfam" id="PF07670"/>
    </source>
</evidence>
<dbReference type="InterPro" id="IPR002668">
    <property type="entry name" value="CNT_N_dom"/>
</dbReference>
<keyword evidence="12" id="KW-1185">Reference proteome</keyword>
<keyword evidence="4 7" id="KW-0812">Transmembrane</keyword>
<dbReference type="GO" id="GO:0005337">
    <property type="term" value="F:nucleoside transmembrane transporter activity"/>
    <property type="evidence" value="ECO:0007669"/>
    <property type="project" value="InterPro"/>
</dbReference>
<evidence type="ECO:0000313" key="11">
    <source>
        <dbReference type="EMBL" id="NGP89080.1"/>
    </source>
</evidence>
<dbReference type="Proteomes" id="UP000479132">
    <property type="component" value="Unassembled WGS sequence"/>
</dbReference>
<feature type="transmembrane region" description="Helical" evidence="7">
    <location>
        <begin position="28"/>
        <end position="48"/>
    </location>
</feature>
<organism evidence="11 12">
    <name type="scientific">Fodinibius halophilus</name>
    <dbReference type="NCBI Taxonomy" id="1736908"/>
    <lineage>
        <taxon>Bacteria</taxon>
        <taxon>Pseudomonadati</taxon>
        <taxon>Balneolota</taxon>
        <taxon>Balneolia</taxon>
        <taxon>Balneolales</taxon>
        <taxon>Balneolaceae</taxon>
        <taxon>Fodinibius</taxon>
    </lineage>
</organism>
<evidence type="ECO:0000256" key="5">
    <source>
        <dbReference type="ARBA" id="ARBA00022989"/>
    </source>
</evidence>
<dbReference type="GO" id="GO:0015293">
    <property type="term" value="F:symporter activity"/>
    <property type="evidence" value="ECO:0007669"/>
    <property type="project" value="TreeGrafter"/>
</dbReference>
<feature type="domain" description="Nucleoside transporter/FeoB GTPase Gate" evidence="10">
    <location>
        <begin position="107"/>
        <end position="207"/>
    </location>
</feature>
<dbReference type="GO" id="GO:0005886">
    <property type="term" value="C:plasma membrane"/>
    <property type="evidence" value="ECO:0007669"/>
    <property type="project" value="UniProtKB-SubCell"/>
</dbReference>
<evidence type="ECO:0000313" key="12">
    <source>
        <dbReference type="Proteomes" id="UP000479132"/>
    </source>
</evidence>
<feature type="domain" description="Concentrative nucleoside transporter N-terminal" evidence="8">
    <location>
        <begin position="9"/>
        <end position="92"/>
    </location>
</feature>
<evidence type="ECO:0000259" key="8">
    <source>
        <dbReference type="Pfam" id="PF01773"/>
    </source>
</evidence>
<dbReference type="InterPro" id="IPR011642">
    <property type="entry name" value="Gate_dom"/>
</dbReference>
<dbReference type="PANTHER" id="PTHR10590">
    <property type="entry name" value="SODIUM/NUCLEOSIDE COTRANSPORTER"/>
    <property type="match status" value="1"/>
</dbReference>
<proteinExistence type="inferred from homology"/>
<feature type="transmembrane region" description="Helical" evidence="7">
    <location>
        <begin position="182"/>
        <end position="202"/>
    </location>
</feature>